<evidence type="ECO:0000313" key="1">
    <source>
        <dbReference type="EMBL" id="MFC6237264.1"/>
    </source>
</evidence>
<dbReference type="PROSITE" id="PS01228">
    <property type="entry name" value="COF_1"/>
    <property type="match status" value="1"/>
</dbReference>
<reference evidence="2" key="1">
    <citation type="journal article" date="2019" name="Int. J. Syst. Evol. Microbiol.">
        <title>The Global Catalogue of Microorganisms (GCM) 10K type strain sequencing project: providing services to taxonomists for standard genome sequencing and annotation.</title>
        <authorList>
            <consortium name="The Broad Institute Genomics Platform"/>
            <consortium name="The Broad Institute Genome Sequencing Center for Infectious Disease"/>
            <person name="Wu L."/>
            <person name="Ma J."/>
        </authorList>
    </citation>
    <scope>NUCLEOTIDE SEQUENCE [LARGE SCALE GENOMIC DNA]</scope>
    <source>
        <strain evidence="2">CGMCC 4.7317</strain>
    </source>
</reference>
<dbReference type="InterPro" id="IPR036412">
    <property type="entry name" value="HAD-like_sf"/>
</dbReference>
<gene>
    <name evidence="1" type="ORF">ACFQGU_05215</name>
</gene>
<dbReference type="EC" id="3.-.-.-" evidence="1"/>
<keyword evidence="2" id="KW-1185">Reference proteome</keyword>
<evidence type="ECO:0000313" key="2">
    <source>
        <dbReference type="Proteomes" id="UP001596138"/>
    </source>
</evidence>
<keyword evidence="1" id="KW-0378">Hydrolase</keyword>
<dbReference type="PANTHER" id="PTHR43434">
    <property type="entry name" value="PHOSPHOGLYCOLATE PHOSPHATASE"/>
    <property type="match status" value="1"/>
</dbReference>
<dbReference type="Gene3D" id="1.10.150.240">
    <property type="entry name" value="Putative phosphatase, domain 2"/>
    <property type="match status" value="1"/>
</dbReference>
<sequence>MTTGAIRRRLVLWDVDGTLVSNDESDERLFVATTESVLGPLPHIVHPYRHGKTDRQQVIEYLKANGGSSAQADEGSRLLVEHSRVHFAEPGERVTLPGVRATLEALAAAGHVNAMLTGNSEVRARLKLRSAGLSSEHFDWASSFFGGAVASRLDLTRAASEYAAGRGLVPVVIGDTAADSHAAEIAGIEFIGVATGVYDASELRATPNVLVVDDLDVGGRSVLDLLATR</sequence>
<dbReference type="SFLD" id="SFLDG01129">
    <property type="entry name" value="C1.5:_HAD__Beta-PGM__Phosphata"/>
    <property type="match status" value="1"/>
</dbReference>
<dbReference type="SFLD" id="SFLDS00003">
    <property type="entry name" value="Haloacid_Dehalogenase"/>
    <property type="match status" value="1"/>
</dbReference>
<dbReference type="InterPro" id="IPR023214">
    <property type="entry name" value="HAD_sf"/>
</dbReference>
<comment type="caution">
    <text evidence="1">The sequence shown here is derived from an EMBL/GenBank/DDBJ whole genome shotgun (WGS) entry which is preliminary data.</text>
</comment>
<dbReference type="InterPro" id="IPR050155">
    <property type="entry name" value="HAD-like_hydrolase_sf"/>
</dbReference>
<dbReference type="Gene3D" id="3.40.50.1000">
    <property type="entry name" value="HAD superfamily/HAD-like"/>
    <property type="match status" value="1"/>
</dbReference>
<accession>A0ABW1SYW3</accession>
<proteinExistence type="predicted"/>
<organism evidence="1 2">
    <name type="scientific">Longivirga aurantiaca</name>
    <dbReference type="NCBI Taxonomy" id="1837743"/>
    <lineage>
        <taxon>Bacteria</taxon>
        <taxon>Bacillati</taxon>
        <taxon>Actinomycetota</taxon>
        <taxon>Actinomycetes</taxon>
        <taxon>Sporichthyales</taxon>
        <taxon>Sporichthyaceae</taxon>
        <taxon>Longivirga</taxon>
    </lineage>
</organism>
<dbReference type="PANTHER" id="PTHR43434:SF1">
    <property type="entry name" value="PHOSPHOGLYCOLATE PHOSPHATASE"/>
    <property type="match status" value="1"/>
</dbReference>
<dbReference type="Proteomes" id="UP001596138">
    <property type="component" value="Unassembled WGS sequence"/>
</dbReference>
<dbReference type="GO" id="GO:0016787">
    <property type="term" value="F:hydrolase activity"/>
    <property type="evidence" value="ECO:0007669"/>
    <property type="project" value="UniProtKB-KW"/>
</dbReference>
<name>A0ABW1SYW3_9ACTN</name>
<dbReference type="RefSeq" id="WP_386764416.1">
    <property type="nucleotide sequence ID" value="NZ_JBHSTI010000008.1"/>
</dbReference>
<dbReference type="Pfam" id="PF12710">
    <property type="entry name" value="HAD"/>
    <property type="match status" value="1"/>
</dbReference>
<dbReference type="InterPro" id="IPR023198">
    <property type="entry name" value="PGP-like_dom2"/>
</dbReference>
<dbReference type="SUPFAM" id="SSF56784">
    <property type="entry name" value="HAD-like"/>
    <property type="match status" value="1"/>
</dbReference>
<protein>
    <submittedName>
        <fullName evidence="1">HAD family hydrolase</fullName>
        <ecNumber evidence="1">3.-.-.-</ecNumber>
    </submittedName>
</protein>
<dbReference type="EMBL" id="JBHSTI010000008">
    <property type="protein sequence ID" value="MFC6237264.1"/>
    <property type="molecule type" value="Genomic_DNA"/>
</dbReference>